<dbReference type="GO" id="GO:0006783">
    <property type="term" value="P:heme biosynthetic process"/>
    <property type="evidence" value="ECO:0007669"/>
    <property type="project" value="TreeGrafter"/>
</dbReference>
<reference evidence="9 11" key="1">
    <citation type="submission" date="2016-04" db="EMBL/GenBank/DDBJ databases">
        <title>Genome sequence of Methanosphaera cuniculi DSM 4103.</title>
        <authorList>
            <person name="Poehlein A."/>
            <person name="Seedorf H."/>
            <person name="Daniel R."/>
        </authorList>
    </citation>
    <scope>NUCLEOTIDE SEQUENCE [LARGE SCALE GENOMIC DNA]</scope>
    <source>
        <strain evidence="9 11">DSM 4103</strain>
    </source>
</reference>
<comment type="cofactor">
    <cofactor evidence="1">
        <name>dipyrromethane</name>
        <dbReference type="ChEBI" id="CHEBI:60342"/>
    </cofactor>
</comment>
<dbReference type="GO" id="GO:0004418">
    <property type="term" value="F:hydroxymethylbilane synthase activity"/>
    <property type="evidence" value="ECO:0007669"/>
    <property type="project" value="UniProtKB-UniRule"/>
</dbReference>
<dbReference type="PRINTS" id="PR00151">
    <property type="entry name" value="PORPHBDMNASE"/>
</dbReference>
<evidence type="ECO:0000313" key="9">
    <source>
        <dbReference type="EMBL" id="PWL07633.1"/>
    </source>
</evidence>
<feature type="domain" description="Porphobilinogen deaminase N-terminal" evidence="6">
    <location>
        <begin position="2"/>
        <end position="203"/>
    </location>
</feature>
<dbReference type="InterPro" id="IPR022418">
    <property type="entry name" value="Porphobilinogen_deaminase_C"/>
</dbReference>
<dbReference type="Proteomes" id="UP000217528">
    <property type="component" value="Unassembled WGS sequence"/>
</dbReference>
<protein>
    <recommendedName>
        <fullName evidence="5">Hydroxymethylbilane synthase</fullName>
        <ecNumber evidence="5">2.5.1.61</ecNumber>
    </recommendedName>
</protein>
<reference evidence="8 10" key="2">
    <citation type="journal article" date="2017" name="BMC Genomics">
        <title>Genomic analysis of methanogenic archaea reveals a shift towards energy conservation.</title>
        <authorList>
            <person name="Gilmore S.P."/>
            <person name="Henske J.K."/>
            <person name="Sexton J.A."/>
            <person name="Solomon K.V."/>
            <person name="Seppala S."/>
            <person name="Yoo J.I."/>
            <person name="Huyett L.M."/>
            <person name="Pressman A."/>
            <person name="Cogan J.Z."/>
            <person name="Kivenson V."/>
            <person name="Peng X."/>
            <person name="Tan Y."/>
            <person name="Valentine D.L."/>
            <person name="O'Malley M.A."/>
        </authorList>
    </citation>
    <scope>NUCLEOTIDE SEQUENCE [LARGE SCALE GENOMIC DNA]</scope>
    <source>
        <strain evidence="8 10">1R-7</strain>
    </source>
</reference>
<comment type="similarity">
    <text evidence="2">Belongs to the HMBS family.</text>
</comment>
<dbReference type="Pfam" id="PF03900">
    <property type="entry name" value="Porphobil_deamC"/>
    <property type="match status" value="1"/>
</dbReference>
<dbReference type="PIRSF" id="PIRSF001438">
    <property type="entry name" value="4pyrrol_synth_OHMeBilane_synth"/>
    <property type="match status" value="1"/>
</dbReference>
<dbReference type="SUPFAM" id="SSF54782">
    <property type="entry name" value="Porphobilinogen deaminase (hydroxymethylbilane synthase), C-terminal domain"/>
    <property type="match status" value="1"/>
</dbReference>
<dbReference type="EMBL" id="LWMS01000046">
    <property type="protein sequence ID" value="PWL07633.1"/>
    <property type="molecule type" value="Genomic_DNA"/>
</dbReference>
<evidence type="ECO:0000256" key="1">
    <source>
        <dbReference type="ARBA" id="ARBA00001916"/>
    </source>
</evidence>
<dbReference type="RefSeq" id="WP_095608846.1">
    <property type="nucleotide sequence ID" value="NZ_CAUHCB010000012.1"/>
</dbReference>
<dbReference type="AlphaFoldDB" id="A0A2A2HCM7"/>
<evidence type="ECO:0000256" key="3">
    <source>
        <dbReference type="ARBA" id="ARBA00022679"/>
    </source>
</evidence>
<sequence>MIVGTRGSQLARTQTQTVVKALEEIIGEPIETKIIKTTGDKIKDTQLYNIDAKGIFTKELDTALIDHDIDFAVHSFKDLPSELNDQLTIAAIPERESPNEVLISKYSWDELPDNATIGTSSVRREAFCKYHGKNVKTIPLRGNVETRIRKVEEDEVCDATIMAQAGINRLGLQDHIKEVFSTDYIVPPAGQGALAIMTNKDSEYNDIIAQLNDENTRIEALCEKTILETIGVGCQWPVGILSHIDGENITIHAKLLTPDGELLADITNTTTKDNAFNKAKEIGLKLREESL</sequence>
<organism evidence="8 10">
    <name type="scientific">Methanosphaera cuniculi</name>
    <dbReference type="NCBI Taxonomy" id="1077256"/>
    <lineage>
        <taxon>Archaea</taxon>
        <taxon>Methanobacteriati</taxon>
        <taxon>Methanobacteriota</taxon>
        <taxon>Methanomada group</taxon>
        <taxon>Methanobacteria</taxon>
        <taxon>Methanobacteriales</taxon>
        <taxon>Methanobacteriaceae</taxon>
        <taxon>Methanosphaera</taxon>
    </lineage>
</organism>
<dbReference type="PANTHER" id="PTHR11557:SF0">
    <property type="entry name" value="PORPHOBILINOGEN DEAMINASE"/>
    <property type="match status" value="1"/>
</dbReference>
<dbReference type="EMBL" id="LMVN01000021">
    <property type="protein sequence ID" value="PAV07179.1"/>
    <property type="molecule type" value="Genomic_DNA"/>
</dbReference>
<dbReference type="Pfam" id="PF01379">
    <property type="entry name" value="Porphobil_deam"/>
    <property type="match status" value="1"/>
</dbReference>
<dbReference type="PANTHER" id="PTHR11557">
    <property type="entry name" value="PORPHOBILINOGEN DEAMINASE"/>
    <property type="match status" value="1"/>
</dbReference>
<evidence type="ECO:0000256" key="5">
    <source>
        <dbReference type="NCBIfam" id="TIGR00212"/>
    </source>
</evidence>
<dbReference type="NCBIfam" id="TIGR00212">
    <property type="entry name" value="hemC"/>
    <property type="match status" value="1"/>
</dbReference>
<comment type="caution">
    <text evidence="8">The sequence shown here is derived from an EMBL/GenBank/DDBJ whole genome shotgun (WGS) entry which is preliminary data.</text>
</comment>
<keyword evidence="4" id="KW-0627">Porphyrin biosynthesis</keyword>
<dbReference type="EC" id="2.5.1.61" evidence="5"/>
<evidence type="ECO:0000256" key="4">
    <source>
        <dbReference type="ARBA" id="ARBA00023244"/>
    </source>
</evidence>
<dbReference type="SUPFAM" id="SSF53850">
    <property type="entry name" value="Periplasmic binding protein-like II"/>
    <property type="match status" value="1"/>
</dbReference>
<keyword evidence="10" id="KW-1185">Reference proteome</keyword>
<evidence type="ECO:0000313" key="8">
    <source>
        <dbReference type="EMBL" id="PAV07179.1"/>
    </source>
</evidence>
<evidence type="ECO:0000256" key="2">
    <source>
        <dbReference type="ARBA" id="ARBA00005638"/>
    </source>
</evidence>
<dbReference type="InterPro" id="IPR036803">
    <property type="entry name" value="Porphobilinogen_deaminase_C_sf"/>
</dbReference>
<dbReference type="FunFam" id="3.40.190.10:FF:000005">
    <property type="entry name" value="Porphobilinogen deaminase"/>
    <property type="match status" value="1"/>
</dbReference>
<keyword evidence="3 9" id="KW-0808">Transferase</keyword>
<name>A0A2A2HCM7_9EURY</name>
<feature type="domain" description="Porphobilinogen deaminase C-terminal" evidence="7">
    <location>
        <begin position="219"/>
        <end position="289"/>
    </location>
</feature>
<proteinExistence type="inferred from homology"/>
<dbReference type="Gene3D" id="3.40.190.10">
    <property type="entry name" value="Periplasmic binding protein-like II"/>
    <property type="match status" value="2"/>
</dbReference>
<dbReference type="Proteomes" id="UP000246004">
    <property type="component" value="Unassembled WGS sequence"/>
</dbReference>
<gene>
    <name evidence="9" type="primary">hemC</name>
    <name evidence="8" type="ORF">ASJ82_05770</name>
    <name evidence="9" type="ORF">MSCUN_15070</name>
</gene>
<accession>A0A2A2HCM7</accession>
<evidence type="ECO:0000259" key="6">
    <source>
        <dbReference type="Pfam" id="PF01379"/>
    </source>
</evidence>
<dbReference type="OrthoDB" id="8042at2157"/>
<dbReference type="GO" id="GO:0005737">
    <property type="term" value="C:cytoplasm"/>
    <property type="evidence" value="ECO:0007669"/>
    <property type="project" value="UniProtKB-UniRule"/>
</dbReference>
<evidence type="ECO:0000313" key="11">
    <source>
        <dbReference type="Proteomes" id="UP000246004"/>
    </source>
</evidence>
<dbReference type="Gene3D" id="3.30.160.40">
    <property type="entry name" value="Porphobilinogen deaminase, C-terminal domain"/>
    <property type="match status" value="1"/>
</dbReference>
<dbReference type="InterPro" id="IPR000860">
    <property type="entry name" value="HemC"/>
</dbReference>
<evidence type="ECO:0000259" key="7">
    <source>
        <dbReference type="Pfam" id="PF03900"/>
    </source>
</evidence>
<dbReference type="InterPro" id="IPR022417">
    <property type="entry name" value="Porphobilin_deaminase_N"/>
</dbReference>
<evidence type="ECO:0000313" key="10">
    <source>
        <dbReference type="Proteomes" id="UP000217528"/>
    </source>
</evidence>